<dbReference type="EMBL" id="FMJC01000002">
    <property type="protein sequence ID" value="SCM73392.1"/>
    <property type="molecule type" value="Genomic_DNA"/>
</dbReference>
<proteinExistence type="inferred from homology"/>
<dbReference type="InterPro" id="IPR011078">
    <property type="entry name" value="PyrdxlP_homeostasis"/>
</dbReference>
<evidence type="ECO:0000256" key="3">
    <source>
        <dbReference type="PIRSR" id="PIRSR004848-1"/>
    </source>
</evidence>
<sequence>MDLLERYGHVLDRLNTACAAAGRPRQDVTLIAVSKLHPASDVAAVAAAGQVDFGENYVQEALQKREDLAADAGSAALAAGIRWHMIGHVQSRKAAQVAGAFVLIHTLDSRKLADGLEKRMLDAEGRQPVLFEINIASEPQKSGLMPADLPALTDYVLERCPHLDVRGLMCLPPVFDAGDAARPHFAHLRELRDGLRQHSGLPLPILSMGMSGDFEAAVAEGATLVRIGTDIFGPRPAKTPPLA</sequence>
<accession>A0A212L736</accession>
<dbReference type="PROSITE" id="PS01211">
    <property type="entry name" value="UPF0001"/>
    <property type="match status" value="1"/>
</dbReference>
<organism evidence="6">
    <name type="scientific">uncultured Desulfovibrio sp</name>
    <dbReference type="NCBI Taxonomy" id="167968"/>
    <lineage>
        <taxon>Bacteria</taxon>
        <taxon>Pseudomonadati</taxon>
        <taxon>Thermodesulfobacteriota</taxon>
        <taxon>Desulfovibrionia</taxon>
        <taxon>Desulfovibrionales</taxon>
        <taxon>Desulfovibrionaceae</taxon>
        <taxon>Desulfovibrio</taxon>
        <taxon>environmental samples</taxon>
    </lineage>
</organism>
<evidence type="ECO:0000259" key="5">
    <source>
        <dbReference type="Pfam" id="PF01168"/>
    </source>
</evidence>
<evidence type="ECO:0000256" key="4">
    <source>
        <dbReference type="RuleBase" id="RU004514"/>
    </source>
</evidence>
<dbReference type="FunFam" id="3.20.20.10:FF:000018">
    <property type="entry name" value="Pyridoxal phosphate homeostasis protein"/>
    <property type="match status" value="1"/>
</dbReference>
<dbReference type="Gene3D" id="3.20.20.10">
    <property type="entry name" value="Alanine racemase"/>
    <property type="match status" value="1"/>
</dbReference>
<dbReference type="InterPro" id="IPR029066">
    <property type="entry name" value="PLP-binding_barrel"/>
</dbReference>
<dbReference type="PANTHER" id="PTHR10146">
    <property type="entry name" value="PROLINE SYNTHETASE CO-TRANSCRIBED BACTERIAL HOMOLOG PROTEIN"/>
    <property type="match status" value="1"/>
</dbReference>
<dbReference type="CDD" id="cd00635">
    <property type="entry name" value="PLPDE_III_YBL036c_like"/>
    <property type="match status" value="1"/>
</dbReference>
<comment type="cofactor">
    <cofactor evidence="3">
        <name>pyridoxal 5'-phosphate</name>
        <dbReference type="ChEBI" id="CHEBI:597326"/>
    </cofactor>
</comment>
<dbReference type="GO" id="GO:0030170">
    <property type="term" value="F:pyridoxal phosphate binding"/>
    <property type="evidence" value="ECO:0007669"/>
    <property type="project" value="UniProtKB-UniRule"/>
</dbReference>
<dbReference type="InterPro" id="IPR001608">
    <property type="entry name" value="Ala_racemase_N"/>
</dbReference>
<evidence type="ECO:0000256" key="1">
    <source>
        <dbReference type="ARBA" id="ARBA00022898"/>
    </source>
</evidence>
<dbReference type="HAMAP" id="MF_02087">
    <property type="entry name" value="PLP_homeostasis"/>
    <property type="match status" value="1"/>
</dbReference>
<evidence type="ECO:0000313" key="6">
    <source>
        <dbReference type="EMBL" id="SCM73392.1"/>
    </source>
</evidence>
<feature type="domain" description="Alanine racemase N-terminal" evidence="5">
    <location>
        <begin position="26"/>
        <end position="236"/>
    </location>
</feature>
<dbReference type="RefSeq" id="WP_179980671.1">
    <property type="nucleotide sequence ID" value="NZ_LT608333.1"/>
</dbReference>
<dbReference type="Pfam" id="PF01168">
    <property type="entry name" value="Ala_racemase_N"/>
    <property type="match status" value="1"/>
</dbReference>
<dbReference type="PANTHER" id="PTHR10146:SF14">
    <property type="entry name" value="PYRIDOXAL PHOSPHATE HOMEOSTASIS PROTEIN"/>
    <property type="match status" value="1"/>
</dbReference>
<dbReference type="NCBIfam" id="TIGR00044">
    <property type="entry name" value="YggS family pyridoxal phosphate-dependent enzyme"/>
    <property type="match status" value="1"/>
</dbReference>
<dbReference type="SUPFAM" id="SSF51419">
    <property type="entry name" value="PLP-binding barrel"/>
    <property type="match status" value="1"/>
</dbReference>
<protein>
    <recommendedName>
        <fullName evidence="2">Pyridoxal phosphate homeostasis protein</fullName>
        <shortName evidence="2">PLP homeostasis protein</shortName>
    </recommendedName>
</protein>
<dbReference type="AlphaFoldDB" id="A0A212L736"/>
<comment type="similarity">
    <text evidence="2 4">Belongs to the pyridoxal phosphate-binding protein YggS/PROSC family.</text>
</comment>
<reference evidence="6" key="1">
    <citation type="submission" date="2016-08" db="EMBL/GenBank/DDBJ databases">
        <authorList>
            <person name="Seilhamer J.J."/>
        </authorList>
    </citation>
    <scope>NUCLEOTIDE SEQUENCE</scope>
    <source>
        <strain evidence="6">86-1</strain>
    </source>
</reference>
<gene>
    <name evidence="6" type="ORF">KL86DES1_21271</name>
</gene>
<feature type="modified residue" description="N6-(pyridoxal phosphate)lysine" evidence="2 3">
    <location>
        <position position="35"/>
    </location>
</feature>
<evidence type="ECO:0000256" key="2">
    <source>
        <dbReference type="HAMAP-Rule" id="MF_02087"/>
    </source>
</evidence>
<keyword evidence="1 2" id="KW-0663">Pyridoxal phosphate</keyword>
<name>A0A212L736_9BACT</name>
<comment type="function">
    <text evidence="2">Pyridoxal 5'-phosphate (PLP)-binding protein, which is involved in PLP homeostasis.</text>
</comment>
<dbReference type="PIRSF" id="PIRSF004848">
    <property type="entry name" value="YBL036c_PLPDEIII"/>
    <property type="match status" value="1"/>
</dbReference>